<evidence type="ECO:0000313" key="4">
    <source>
        <dbReference type="Proteomes" id="UP000592780"/>
    </source>
</evidence>
<comment type="caution">
    <text evidence="3">The sequence shown here is derived from an EMBL/GenBank/DDBJ whole genome shotgun (WGS) entry which is preliminary data.</text>
</comment>
<dbReference type="AlphaFoldDB" id="A0A7W8VA24"/>
<feature type="transmembrane region" description="Helical" evidence="1">
    <location>
        <begin position="26"/>
        <end position="44"/>
    </location>
</feature>
<protein>
    <submittedName>
        <fullName evidence="3">Membrane-associated phospholipid phosphatase</fullName>
    </submittedName>
</protein>
<dbReference type="EMBL" id="JACHDD010000013">
    <property type="protein sequence ID" value="MBB5428395.1"/>
    <property type="molecule type" value="Genomic_DNA"/>
</dbReference>
<keyword evidence="1" id="KW-0472">Membrane</keyword>
<dbReference type="Pfam" id="PF14378">
    <property type="entry name" value="PAP2_3"/>
    <property type="match status" value="1"/>
</dbReference>
<evidence type="ECO:0000313" key="3">
    <source>
        <dbReference type="EMBL" id="MBB5428395.1"/>
    </source>
</evidence>
<proteinExistence type="predicted"/>
<dbReference type="Proteomes" id="UP000592780">
    <property type="component" value="Unassembled WGS sequence"/>
</dbReference>
<dbReference type="RefSeq" id="WP_184132725.1">
    <property type="nucleotide sequence ID" value="NZ_JACHDD010000013.1"/>
</dbReference>
<sequence length="75" mass="7979">MPRLLLFAVPLNLTMILSTPTQGGHYLADVFAGLLLSALLIAALERCMHVLATRNFASVAKRAVYSGVAPIDSVP</sequence>
<feature type="domain" description="Inositolphosphotransferase Aur1/Ipt1" evidence="2">
    <location>
        <begin position="3"/>
        <end position="42"/>
    </location>
</feature>
<name>A0A7W8VA24_PARAM</name>
<dbReference type="InterPro" id="IPR026841">
    <property type="entry name" value="Aur1/Ipt1"/>
</dbReference>
<accession>A0A7W8VA24</accession>
<keyword evidence="1" id="KW-1133">Transmembrane helix</keyword>
<organism evidence="3 4">
    <name type="scientific">Paraburkholderia atlantica</name>
    <dbReference type="NCBI Taxonomy" id="2654982"/>
    <lineage>
        <taxon>Bacteria</taxon>
        <taxon>Pseudomonadati</taxon>
        <taxon>Pseudomonadota</taxon>
        <taxon>Betaproteobacteria</taxon>
        <taxon>Burkholderiales</taxon>
        <taxon>Burkholderiaceae</taxon>
        <taxon>Paraburkholderia</taxon>
    </lineage>
</organism>
<reference evidence="3 4" key="1">
    <citation type="submission" date="2020-08" db="EMBL/GenBank/DDBJ databases">
        <title>Genomic Encyclopedia of Type Strains, Phase IV (KMG-V): Genome sequencing to study the core and pangenomes of soil and plant-associated prokaryotes.</title>
        <authorList>
            <person name="Whitman W."/>
        </authorList>
    </citation>
    <scope>NUCLEOTIDE SEQUENCE [LARGE SCALE GENOMIC DNA]</scope>
    <source>
        <strain evidence="3 4">JPY158</strain>
    </source>
</reference>
<keyword evidence="1" id="KW-0812">Transmembrane</keyword>
<evidence type="ECO:0000256" key="1">
    <source>
        <dbReference type="SAM" id="Phobius"/>
    </source>
</evidence>
<gene>
    <name evidence="3" type="ORF">HDG40_006589</name>
</gene>
<evidence type="ECO:0000259" key="2">
    <source>
        <dbReference type="Pfam" id="PF14378"/>
    </source>
</evidence>
<keyword evidence="4" id="KW-1185">Reference proteome</keyword>
<dbReference type="GO" id="GO:0016020">
    <property type="term" value="C:membrane"/>
    <property type="evidence" value="ECO:0007669"/>
    <property type="project" value="UniProtKB-SubCell"/>
</dbReference>